<gene>
    <name evidence="3" type="ORF">J3U87_26675</name>
</gene>
<dbReference type="RefSeq" id="WP_237378828.1">
    <property type="nucleotide sequence ID" value="NZ_CP071793.1"/>
</dbReference>
<protein>
    <submittedName>
        <fullName evidence="3">Uncharacterized protein</fullName>
    </submittedName>
</protein>
<accession>A0A8A4TGY7</accession>
<keyword evidence="2" id="KW-0812">Transmembrane</keyword>
<dbReference type="EMBL" id="CP071793">
    <property type="protein sequence ID" value="QTD49186.1"/>
    <property type="molecule type" value="Genomic_DNA"/>
</dbReference>
<proteinExistence type="predicted"/>
<reference evidence="3" key="1">
    <citation type="submission" date="2021-03" db="EMBL/GenBank/DDBJ databases">
        <title>Acanthopleuribacteraceae sp. M133.</title>
        <authorList>
            <person name="Wang G."/>
        </authorList>
    </citation>
    <scope>NUCLEOTIDE SEQUENCE</scope>
    <source>
        <strain evidence="3">M133</strain>
    </source>
</reference>
<keyword evidence="2" id="KW-1133">Transmembrane helix</keyword>
<organism evidence="3 4">
    <name type="scientific">Sulfidibacter corallicola</name>
    <dbReference type="NCBI Taxonomy" id="2818388"/>
    <lineage>
        <taxon>Bacteria</taxon>
        <taxon>Pseudomonadati</taxon>
        <taxon>Acidobacteriota</taxon>
        <taxon>Holophagae</taxon>
        <taxon>Acanthopleuribacterales</taxon>
        <taxon>Acanthopleuribacteraceae</taxon>
        <taxon>Sulfidibacter</taxon>
    </lineage>
</organism>
<keyword evidence="2" id="KW-0472">Membrane</keyword>
<evidence type="ECO:0000313" key="3">
    <source>
        <dbReference type="EMBL" id="QTD49186.1"/>
    </source>
</evidence>
<evidence type="ECO:0000256" key="1">
    <source>
        <dbReference type="SAM" id="MobiDB-lite"/>
    </source>
</evidence>
<name>A0A8A4TGY7_SULCO</name>
<feature type="transmembrane region" description="Helical" evidence="2">
    <location>
        <begin position="320"/>
        <end position="337"/>
    </location>
</feature>
<keyword evidence="4" id="KW-1185">Reference proteome</keyword>
<evidence type="ECO:0000256" key="2">
    <source>
        <dbReference type="SAM" id="Phobius"/>
    </source>
</evidence>
<dbReference type="Proteomes" id="UP000663929">
    <property type="component" value="Chromosome"/>
</dbReference>
<dbReference type="AlphaFoldDB" id="A0A8A4TGY7"/>
<evidence type="ECO:0000313" key="4">
    <source>
        <dbReference type="Proteomes" id="UP000663929"/>
    </source>
</evidence>
<dbReference type="KEGG" id="scor:J3U87_26675"/>
<feature type="region of interest" description="Disordered" evidence="1">
    <location>
        <begin position="355"/>
        <end position="395"/>
    </location>
</feature>
<sequence>MDLRAAFLIIAMEQDVLRTPTQISELGFPTERDQLADTIGAFARAHEFANCAKWENESDAAFRQRLRRQFGLTWVRRFEAFTVSGRGMHRSVSYPRALWFHEIDKLALERALHSAVLFFRLQPFETYSLSEMLDLWRGPQHTRKRQRDFQRKRFLRLARQNGWTDKKQEPCWTGLEWVRCLSSFSRISLFRYLAGLRHDPELDALAPKARRLMQGGPISMFWYAYADNASRLARLSPAYPLIVAEVEARHLADQRAAAAARQTPPVDSPSPRFEVIAPGDGEWVEVVEPQDREPVGAFQPPPEPTIASARQGPSFRPGALWLWLAAGLAALGLLALFQDEPNRTPTPVATHVKVTHVSEEQPRNEADTDLDQQPSDQDHPPALRNYSGILPPADP</sequence>
<feature type="compositionally biased region" description="Basic and acidic residues" evidence="1">
    <location>
        <begin position="356"/>
        <end position="366"/>
    </location>
</feature>